<sequence length="89" mass="10023">MLRRSLQISPADNVKTVLEDSFRGDTIDTPDGPLTLLDDVEFAHKVLIKDLHAGDPVIKYGEEIGRVKADTPRGTWIHTHNMSCERGRR</sequence>
<organism evidence="3 4">
    <name type="scientific">Pyramidobacter piscolens W5455</name>
    <dbReference type="NCBI Taxonomy" id="352165"/>
    <lineage>
        <taxon>Bacteria</taxon>
        <taxon>Thermotogati</taxon>
        <taxon>Synergistota</taxon>
        <taxon>Synergistia</taxon>
        <taxon>Synergistales</taxon>
        <taxon>Dethiosulfovibrionaceae</taxon>
        <taxon>Pyramidobacter</taxon>
    </lineage>
</organism>
<evidence type="ECO:0000313" key="3">
    <source>
        <dbReference type="EMBL" id="EFB91952.1"/>
    </source>
</evidence>
<reference evidence="3 4" key="1">
    <citation type="submission" date="2009-12" db="EMBL/GenBank/DDBJ databases">
        <authorList>
            <person name="Shrivastava S."/>
            <person name="Madupu R."/>
            <person name="Durkin A.S."/>
            <person name="Torralba M."/>
            <person name="Methe B."/>
            <person name="Sutton G.G."/>
            <person name="Strausberg R.L."/>
            <person name="Nelson K.E."/>
        </authorList>
    </citation>
    <scope>NUCLEOTIDE SEQUENCE [LARGE SCALE GENOMIC DNA]</scope>
    <source>
        <strain evidence="3 4">W5455</strain>
    </source>
</reference>
<dbReference type="Proteomes" id="UP000006462">
    <property type="component" value="Unassembled WGS sequence"/>
</dbReference>
<dbReference type="InterPro" id="IPR013974">
    <property type="entry name" value="SAF"/>
</dbReference>
<comment type="caution">
    <text evidence="3">The sequence shown here is derived from an EMBL/GenBank/DDBJ whole genome shotgun (WGS) entry which is preliminary data.</text>
</comment>
<dbReference type="CDD" id="cd11613">
    <property type="entry name" value="SAF_AH_GD"/>
    <property type="match status" value="1"/>
</dbReference>
<keyword evidence="1" id="KW-0456">Lyase</keyword>
<gene>
    <name evidence="3" type="ORF">HMPREF7215_1088</name>
</gene>
<protein>
    <recommendedName>
        <fullName evidence="2">SAF domain-containing protein</fullName>
    </recommendedName>
</protein>
<dbReference type="SMART" id="SM00858">
    <property type="entry name" value="SAF"/>
    <property type="match status" value="1"/>
</dbReference>
<dbReference type="EMBL" id="ADFP01000010">
    <property type="protein sequence ID" value="EFB91952.1"/>
    <property type="molecule type" value="Genomic_DNA"/>
</dbReference>
<evidence type="ECO:0000256" key="1">
    <source>
        <dbReference type="ARBA" id="ARBA00023239"/>
    </source>
</evidence>
<dbReference type="RefSeq" id="WP_009163624.1">
    <property type="nucleotide sequence ID" value="NZ_ADFP01000010.1"/>
</dbReference>
<keyword evidence="4" id="KW-1185">Reference proteome</keyword>
<dbReference type="InterPro" id="IPR044144">
    <property type="entry name" value="SAF_UxaA/GarD"/>
</dbReference>
<evidence type="ECO:0000313" key="4">
    <source>
        <dbReference type="Proteomes" id="UP000006462"/>
    </source>
</evidence>
<dbReference type="Gene3D" id="2.30.130.110">
    <property type="match status" value="1"/>
</dbReference>
<proteinExistence type="predicted"/>
<name>A0ABM9ZY90_9BACT</name>
<evidence type="ECO:0000259" key="2">
    <source>
        <dbReference type="SMART" id="SM00858"/>
    </source>
</evidence>
<accession>A0ABM9ZY90</accession>
<feature type="domain" description="SAF" evidence="2">
    <location>
        <begin position="12"/>
        <end position="83"/>
    </location>
</feature>
<dbReference type="GeneID" id="90985420"/>